<organism evidence="2 3">
    <name type="scientific">Phytophthora oleae</name>
    <dbReference type="NCBI Taxonomy" id="2107226"/>
    <lineage>
        <taxon>Eukaryota</taxon>
        <taxon>Sar</taxon>
        <taxon>Stramenopiles</taxon>
        <taxon>Oomycota</taxon>
        <taxon>Peronosporomycetes</taxon>
        <taxon>Peronosporales</taxon>
        <taxon>Peronosporaceae</taxon>
        <taxon>Phytophthora</taxon>
    </lineage>
</organism>
<proteinExistence type="predicted"/>
<name>A0ABD3F002_9STRA</name>
<dbReference type="AlphaFoldDB" id="A0ABD3F002"/>
<reference evidence="2 3" key="1">
    <citation type="submission" date="2024-09" db="EMBL/GenBank/DDBJ databases">
        <title>Genome sequencing and assembly of Phytophthora oleae, isolate VK10A, causative agent of rot of olive drupes.</title>
        <authorList>
            <person name="Conti Taguali S."/>
            <person name="Riolo M."/>
            <person name="La Spada F."/>
            <person name="Cacciola S.O."/>
            <person name="Dionisio G."/>
        </authorList>
    </citation>
    <scope>NUCLEOTIDE SEQUENCE [LARGE SCALE GENOMIC DNA]</scope>
    <source>
        <strain evidence="2 3">VK10A</strain>
    </source>
</reference>
<feature type="compositionally biased region" description="Low complexity" evidence="1">
    <location>
        <begin position="20"/>
        <end position="37"/>
    </location>
</feature>
<sequence>MSDGSEIAPSGNPSRPSLVGDASGGAPASATTTSARSGGDGIVVSHGGSYSAPAPAAASSDGASGFAVTSGDPAPEGDTPSFRAPRMMSISAVDALLTRGLLTELGEHIPAVVHSDVPSNWTATTPLPDGRVFLVGVSARAADIREGSTSRTATVAPAAWSATRPFPSKTSPSWAVSSLGSLRINSCSHGPT</sequence>
<keyword evidence="3" id="KW-1185">Reference proteome</keyword>
<dbReference type="EMBL" id="JBIMZQ010000048">
    <property type="protein sequence ID" value="KAL3659287.1"/>
    <property type="molecule type" value="Genomic_DNA"/>
</dbReference>
<gene>
    <name evidence="2" type="ORF">V7S43_015865</name>
</gene>
<comment type="caution">
    <text evidence="2">The sequence shown here is derived from an EMBL/GenBank/DDBJ whole genome shotgun (WGS) entry which is preliminary data.</text>
</comment>
<evidence type="ECO:0000256" key="1">
    <source>
        <dbReference type="SAM" id="MobiDB-lite"/>
    </source>
</evidence>
<accession>A0ABD3F002</accession>
<dbReference type="Proteomes" id="UP001632037">
    <property type="component" value="Unassembled WGS sequence"/>
</dbReference>
<feature type="region of interest" description="Disordered" evidence="1">
    <location>
        <begin position="1"/>
        <end position="83"/>
    </location>
</feature>
<evidence type="ECO:0000313" key="3">
    <source>
        <dbReference type="Proteomes" id="UP001632037"/>
    </source>
</evidence>
<feature type="compositionally biased region" description="Low complexity" evidence="1">
    <location>
        <begin position="45"/>
        <end position="65"/>
    </location>
</feature>
<protein>
    <submittedName>
        <fullName evidence="2">Uncharacterized protein</fullName>
    </submittedName>
</protein>
<evidence type="ECO:0000313" key="2">
    <source>
        <dbReference type="EMBL" id="KAL3659287.1"/>
    </source>
</evidence>